<proteinExistence type="predicted"/>
<evidence type="ECO:0000313" key="2">
    <source>
        <dbReference type="EMBL" id="MDR5590122.1"/>
    </source>
</evidence>
<accession>A0ABU1EP15</accession>
<feature type="transmembrane region" description="Helical" evidence="1">
    <location>
        <begin position="56"/>
        <end position="81"/>
    </location>
</feature>
<dbReference type="Proteomes" id="UP001257234">
    <property type="component" value="Unassembled WGS sequence"/>
</dbReference>
<dbReference type="RefSeq" id="WP_309561002.1">
    <property type="nucleotide sequence ID" value="NZ_JAVJIU010000002.1"/>
</dbReference>
<feature type="transmembrane region" description="Helical" evidence="1">
    <location>
        <begin position="12"/>
        <end position="36"/>
    </location>
</feature>
<reference evidence="3" key="1">
    <citation type="submission" date="2023-07" db="EMBL/GenBank/DDBJ databases">
        <title>Christiangramia sp. SM2212., a novel bacterium of the family Flavobacteriaceae isolated from the sea sediment.</title>
        <authorList>
            <person name="Wang J."/>
            <person name="Zhang X."/>
        </authorList>
    </citation>
    <scope>NUCLEOTIDE SEQUENCE [LARGE SCALE GENOMIC DNA]</scope>
    <source>
        <strain evidence="3">SM2212</strain>
    </source>
</reference>
<gene>
    <name evidence="2" type="ORF">RE431_05700</name>
</gene>
<keyword evidence="3" id="KW-1185">Reference proteome</keyword>
<dbReference type="EMBL" id="JAVJIU010000002">
    <property type="protein sequence ID" value="MDR5590122.1"/>
    <property type="molecule type" value="Genomic_DNA"/>
</dbReference>
<organism evidence="2 3">
    <name type="scientific">Christiangramia sediminicola</name>
    <dbReference type="NCBI Taxonomy" id="3073267"/>
    <lineage>
        <taxon>Bacteria</taxon>
        <taxon>Pseudomonadati</taxon>
        <taxon>Bacteroidota</taxon>
        <taxon>Flavobacteriia</taxon>
        <taxon>Flavobacteriales</taxon>
        <taxon>Flavobacteriaceae</taxon>
        <taxon>Christiangramia</taxon>
    </lineage>
</organism>
<keyword evidence="1" id="KW-0812">Transmembrane</keyword>
<evidence type="ECO:0000313" key="3">
    <source>
        <dbReference type="Proteomes" id="UP001257234"/>
    </source>
</evidence>
<protein>
    <submittedName>
        <fullName evidence="2">Uncharacterized protein</fullName>
    </submittedName>
</protein>
<sequence>MKLFRDKIFVKGLVYDLAGMATVAIPLVGPFLDLLWAPYAAKKMSEMYPGRKGKLASVLVFLEEILPGTDIIPTFTLMYLYTHVWMKEPLRAQVIEVESY</sequence>
<name>A0ABU1EP15_9FLAO</name>
<keyword evidence="1" id="KW-0472">Membrane</keyword>
<comment type="caution">
    <text evidence="2">The sequence shown here is derived from an EMBL/GenBank/DDBJ whole genome shotgun (WGS) entry which is preliminary data.</text>
</comment>
<evidence type="ECO:0000256" key="1">
    <source>
        <dbReference type="SAM" id="Phobius"/>
    </source>
</evidence>
<keyword evidence="1" id="KW-1133">Transmembrane helix</keyword>